<dbReference type="FunFam" id="3.40.50.300:FF:000991">
    <property type="entry name" value="Dephospho-CoA kinase"/>
    <property type="match status" value="1"/>
</dbReference>
<name>A0A932CM42_UNCTE</name>
<evidence type="ECO:0000256" key="9">
    <source>
        <dbReference type="NCBIfam" id="TIGR00152"/>
    </source>
</evidence>
<evidence type="ECO:0000256" key="5">
    <source>
        <dbReference type="ARBA" id="ARBA00022777"/>
    </source>
</evidence>
<keyword evidence="4 8" id="KW-0547">Nucleotide-binding</keyword>
<dbReference type="InterPro" id="IPR001977">
    <property type="entry name" value="Depp_CoAkinase"/>
</dbReference>
<protein>
    <recommendedName>
        <fullName evidence="8 9">Dephospho-CoA kinase</fullName>
        <ecNumber evidence="8 9">2.7.1.24</ecNumber>
    </recommendedName>
    <alternativeName>
        <fullName evidence="8">Dephosphocoenzyme A kinase</fullName>
    </alternativeName>
</protein>
<evidence type="ECO:0000256" key="2">
    <source>
        <dbReference type="ARBA" id="ARBA00022490"/>
    </source>
</evidence>
<evidence type="ECO:0000256" key="8">
    <source>
        <dbReference type="HAMAP-Rule" id="MF_00376"/>
    </source>
</evidence>
<dbReference type="SUPFAM" id="SSF52540">
    <property type="entry name" value="P-loop containing nucleoside triphosphate hydrolases"/>
    <property type="match status" value="1"/>
</dbReference>
<comment type="function">
    <text evidence="8">Catalyzes the phosphorylation of the 3'-hydroxyl group of dephosphocoenzyme A to form coenzyme A.</text>
</comment>
<dbReference type="PANTHER" id="PTHR10695">
    <property type="entry name" value="DEPHOSPHO-COA KINASE-RELATED"/>
    <property type="match status" value="1"/>
</dbReference>
<evidence type="ECO:0000256" key="7">
    <source>
        <dbReference type="ARBA" id="ARBA00022993"/>
    </source>
</evidence>
<dbReference type="CDD" id="cd02022">
    <property type="entry name" value="DPCK"/>
    <property type="match status" value="1"/>
</dbReference>
<comment type="similarity">
    <text evidence="1 8">Belongs to the CoaE family.</text>
</comment>
<gene>
    <name evidence="8" type="primary">coaE</name>
    <name evidence="10" type="ORF">HYY20_02415</name>
</gene>
<dbReference type="PANTHER" id="PTHR10695:SF46">
    <property type="entry name" value="BIFUNCTIONAL COENZYME A SYNTHASE-RELATED"/>
    <property type="match status" value="1"/>
</dbReference>
<evidence type="ECO:0000313" key="10">
    <source>
        <dbReference type="EMBL" id="MBI2875717.1"/>
    </source>
</evidence>
<keyword evidence="3 8" id="KW-0808">Transferase</keyword>
<keyword evidence="7 8" id="KW-0173">Coenzyme A biosynthesis</keyword>
<comment type="pathway">
    <text evidence="8">Cofactor biosynthesis; coenzyme A biosynthesis; CoA from (R)-pantothenate: step 5/5.</text>
</comment>
<dbReference type="EMBL" id="JACPRF010000071">
    <property type="protein sequence ID" value="MBI2875717.1"/>
    <property type="molecule type" value="Genomic_DNA"/>
</dbReference>
<dbReference type="Pfam" id="PF01121">
    <property type="entry name" value="CoaE"/>
    <property type="match status" value="1"/>
</dbReference>
<evidence type="ECO:0000256" key="1">
    <source>
        <dbReference type="ARBA" id="ARBA00009018"/>
    </source>
</evidence>
<comment type="subcellular location">
    <subcellularLocation>
        <location evidence="8">Cytoplasm</location>
    </subcellularLocation>
</comment>
<evidence type="ECO:0000256" key="6">
    <source>
        <dbReference type="ARBA" id="ARBA00022840"/>
    </source>
</evidence>
<feature type="binding site" evidence="8">
    <location>
        <begin position="11"/>
        <end position="16"/>
    </location>
    <ligand>
        <name>ATP</name>
        <dbReference type="ChEBI" id="CHEBI:30616"/>
    </ligand>
</feature>
<keyword evidence="2 8" id="KW-0963">Cytoplasm</keyword>
<dbReference type="GO" id="GO:0005737">
    <property type="term" value="C:cytoplasm"/>
    <property type="evidence" value="ECO:0007669"/>
    <property type="project" value="UniProtKB-SubCell"/>
</dbReference>
<dbReference type="AlphaFoldDB" id="A0A932CM42"/>
<reference evidence="10" key="1">
    <citation type="submission" date="2020-07" db="EMBL/GenBank/DDBJ databases">
        <title>Huge and variable diversity of episymbiotic CPR bacteria and DPANN archaea in groundwater ecosystems.</title>
        <authorList>
            <person name="He C.Y."/>
            <person name="Keren R."/>
            <person name="Whittaker M."/>
            <person name="Farag I.F."/>
            <person name="Doudna J."/>
            <person name="Cate J.H.D."/>
            <person name="Banfield J.F."/>
        </authorList>
    </citation>
    <scope>NUCLEOTIDE SEQUENCE</scope>
    <source>
        <strain evidence="10">NC_groundwater_672_Ag_B-0.1um_62_36</strain>
    </source>
</reference>
<organism evidence="10 11">
    <name type="scientific">Tectimicrobiota bacterium</name>
    <dbReference type="NCBI Taxonomy" id="2528274"/>
    <lineage>
        <taxon>Bacteria</taxon>
        <taxon>Pseudomonadati</taxon>
        <taxon>Nitrospinota/Tectimicrobiota group</taxon>
        <taxon>Candidatus Tectimicrobiota</taxon>
    </lineage>
</organism>
<dbReference type="GO" id="GO:0005524">
    <property type="term" value="F:ATP binding"/>
    <property type="evidence" value="ECO:0007669"/>
    <property type="project" value="UniProtKB-UniRule"/>
</dbReference>
<comment type="caution">
    <text evidence="10">The sequence shown here is derived from an EMBL/GenBank/DDBJ whole genome shotgun (WGS) entry which is preliminary data.</text>
</comment>
<dbReference type="GO" id="GO:0004140">
    <property type="term" value="F:dephospho-CoA kinase activity"/>
    <property type="evidence" value="ECO:0007669"/>
    <property type="project" value="UniProtKB-UniRule"/>
</dbReference>
<dbReference type="PROSITE" id="PS51219">
    <property type="entry name" value="DPCK"/>
    <property type="match status" value="1"/>
</dbReference>
<dbReference type="Proteomes" id="UP000769766">
    <property type="component" value="Unassembled WGS sequence"/>
</dbReference>
<evidence type="ECO:0000256" key="3">
    <source>
        <dbReference type="ARBA" id="ARBA00022679"/>
    </source>
</evidence>
<dbReference type="GO" id="GO:0015937">
    <property type="term" value="P:coenzyme A biosynthetic process"/>
    <property type="evidence" value="ECO:0007669"/>
    <property type="project" value="UniProtKB-UniRule"/>
</dbReference>
<dbReference type="InterPro" id="IPR027417">
    <property type="entry name" value="P-loop_NTPase"/>
</dbReference>
<evidence type="ECO:0000313" key="11">
    <source>
        <dbReference type="Proteomes" id="UP000769766"/>
    </source>
</evidence>
<accession>A0A932CM42</accession>
<dbReference type="HAMAP" id="MF_00376">
    <property type="entry name" value="Dephospho_CoA_kinase"/>
    <property type="match status" value="1"/>
</dbReference>
<dbReference type="Gene3D" id="3.40.50.300">
    <property type="entry name" value="P-loop containing nucleotide triphosphate hydrolases"/>
    <property type="match status" value="1"/>
</dbReference>
<dbReference type="NCBIfam" id="TIGR00152">
    <property type="entry name" value="dephospho-CoA kinase"/>
    <property type="match status" value="1"/>
</dbReference>
<sequence>MEVIGLTGGIAAGKSLVSQMLAELGAHIINADLIGHEIYLPQKEAWKEIVATFGPEVLRPDQTVDRARLGSIVFGNPEALARLNQITHPRIIEEAQQRIETQRQKERGRPIIFEAAILIEANWLFLVDKVWVVVADKEVAIERLRRDRNLTREQAESRIASQLSNQERARYAHVLIQNNGTLEELRGQVRQAWEKLSCP</sequence>
<dbReference type="EC" id="2.7.1.24" evidence="8 9"/>
<comment type="catalytic activity">
    <reaction evidence="8">
        <text>3'-dephospho-CoA + ATP = ADP + CoA + H(+)</text>
        <dbReference type="Rhea" id="RHEA:18245"/>
        <dbReference type="ChEBI" id="CHEBI:15378"/>
        <dbReference type="ChEBI" id="CHEBI:30616"/>
        <dbReference type="ChEBI" id="CHEBI:57287"/>
        <dbReference type="ChEBI" id="CHEBI:57328"/>
        <dbReference type="ChEBI" id="CHEBI:456216"/>
        <dbReference type="EC" id="2.7.1.24"/>
    </reaction>
</comment>
<proteinExistence type="inferred from homology"/>
<keyword evidence="5 8" id="KW-0418">Kinase</keyword>
<evidence type="ECO:0000256" key="4">
    <source>
        <dbReference type="ARBA" id="ARBA00022741"/>
    </source>
</evidence>
<keyword evidence="6 8" id="KW-0067">ATP-binding</keyword>